<accession>A0A1B6DJ28</accession>
<evidence type="ECO:0000313" key="2">
    <source>
        <dbReference type="EMBL" id="JAS25699.1"/>
    </source>
</evidence>
<dbReference type="EMBL" id="GEDC01011599">
    <property type="protein sequence ID" value="JAS25699.1"/>
    <property type="molecule type" value="Transcribed_RNA"/>
</dbReference>
<dbReference type="AlphaFoldDB" id="A0A1B6DJ28"/>
<evidence type="ECO:0000256" key="1">
    <source>
        <dbReference type="SAM" id="MobiDB-lite"/>
    </source>
</evidence>
<sequence length="178" mass="20495">LNESIIFPLASNNPQDISSSNENIVNSKFFYERVDINEVLESNKRITSPYLSDSKDCDPLYKIRTDNKSKESSPVKRICRKKKPPEIHFRNLDAGILQQFNSVYKSKMSSTGNVKNECRDKVKNNILGATQMKSDDIPDKLANSNDEDKRRETNRDGKITHILYSIKKLLLNDQENKK</sequence>
<organism evidence="2">
    <name type="scientific">Clastoptera arizonana</name>
    <name type="common">Arizona spittle bug</name>
    <dbReference type="NCBI Taxonomy" id="38151"/>
    <lineage>
        <taxon>Eukaryota</taxon>
        <taxon>Metazoa</taxon>
        <taxon>Ecdysozoa</taxon>
        <taxon>Arthropoda</taxon>
        <taxon>Hexapoda</taxon>
        <taxon>Insecta</taxon>
        <taxon>Pterygota</taxon>
        <taxon>Neoptera</taxon>
        <taxon>Paraneoptera</taxon>
        <taxon>Hemiptera</taxon>
        <taxon>Auchenorrhyncha</taxon>
        <taxon>Cercopoidea</taxon>
        <taxon>Clastopteridae</taxon>
        <taxon>Clastoptera</taxon>
    </lineage>
</organism>
<feature type="non-terminal residue" evidence="2">
    <location>
        <position position="1"/>
    </location>
</feature>
<name>A0A1B6DJ28_9HEMI</name>
<feature type="region of interest" description="Disordered" evidence="1">
    <location>
        <begin position="129"/>
        <end position="154"/>
    </location>
</feature>
<proteinExistence type="predicted"/>
<reference evidence="2" key="1">
    <citation type="submission" date="2015-12" db="EMBL/GenBank/DDBJ databases">
        <title>De novo transcriptome assembly of four potential Pierce s Disease insect vectors from Arizona vineyards.</title>
        <authorList>
            <person name="Tassone E.E."/>
        </authorList>
    </citation>
    <scope>NUCLEOTIDE SEQUENCE</scope>
</reference>
<gene>
    <name evidence="2" type="ORF">g.44955</name>
</gene>
<protein>
    <submittedName>
        <fullName evidence="2">Uncharacterized protein</fullName>
    </submittedName>
</protein>